<sequence>MGQEDLRLTVVGYYKTTSISHPTLSTILPNILSSHISQLIPAPGIPERGLPASLQISVTAGFGLNRNIRINNNYPDFLILSAHAQTQPESELPETDSRMNVSTTRQCNEACITGGKEEEGYSKRMGEFK</sequence>
<name>A0AAE0ZI52_9GAST</name>
<keyword evidence="2" id="KW-1185">Reference proteome</keyword>
<reference evidence="1" key="1">
    <citation type="journal article" date="2023" name="G3 (Bethesda)">
        <title>A reference genome for the long-term kleptoplast-retaining sea slug Elysia crispata morphotype clarki.</title>
        <authorList>
            <person name="Eastman K.E."/>
            <person name="Pendleton A.L."/>
            <person name="Shaikh M.A."/>
            <person name="Suttiyut T."/>
            <person name="Ogas R."/>
            <person name="Tomko P."/>
            <person name="Gavelis G."/>
            <person name="Widhalm J.R."/>
            <person name="Wisecaver J.H."/>
        </authorList>
    </citation>
    <scope>NUCLEOTIDE SEQUENCE</scope>
    <source>
        <strain evidence="1">ECLA1</strain>
    </source>
</reference>
<evidence type="ECO:0000313" key="1">
    <source>
        <dbReference type="EMBL" id="KAK3769181.1"/>
    </source>
</evidence>
<proteinExistence type="predicted"/>
<dbReference type="Proteomes" id="UP001283361">
    <property type="component" value="Unassembled WGS sequence"/>
</dbReference>
<evidence type="ECO:0000313" key="2">
    <source>
        <dbReference type="Proteomes" id="UP001283361"/>
    </source>
</evidence>
<comment type="caution">
    <text evidence="1">The sequence shown here is derived from an EMBL/GenBank/DDBJ whole genome shotgun (WGS) entry which is preliminary data.</text>
</comment>
<accession>A0AAE0ZI52</accession>
<protein>
    <submittedName>
        <fullName evidence="1">Uncharacterized protein</fullName>
    </submittedName>
</protein>
<organism evidence="1 2">
    <name type="scientific">Elysia crispata</name>
    <name type="common">lettuce slug</name>
    <dbReference type="NCBI Taxonomy" id="231223"/>
    <lineage>
        <taxon>Eukaryota</taxon>
        <taxon>Metazoa</taxon>
        <taxon>Spiralia</taxon>
        <taxon>Lophotrochozoa</taxon>
        <taxon>Mollusca</taxon>
        <taxon>Gastropoda</taxon>
        <taxon>Heterobranchia</taxon>
        <taxon>Euthyneura</taxon>
        <taxon>Panpulmonata</taxon>
        <taxon>Sacoglossa</taxon>
        <taxon>Placobranchoidea</taxon>
        <taxon>Plakobranchidae</taxon>
        <taxon>Elysia</taxon>
    </lineage>
</organism>
<gene>
    <name evidence="1" type="ORF">RRG08_005128</name>
</gene>
<dbReference type="EMBL" id="JAWDGP010003957">
    <property type="protein sequence ID" value="KAK3769181.1"/>
    <property type="molecule type" value="Genomic_DNA"/>
</dbReference>
<dbReference type="AlphaFoldDB" id="A0AAE0ZI52"/>